<dbReference type="InterPro" id="IPR050535">
    <property type="entry name" value="DNA_Repair-Maintenance_Comp"/>
</dbReference>
<keyword evidence="4" id="KW-0255">Endonuclease</keyword>
<dbReference type="PANTHER" id="PTHR30337">
    <property type="entry name" value="COMPONENT OF ATP-DEPENDENT DSDNA EXONUCLEASE"/>
    <property type="match status" value="1"/>
</dbReference>
<dbReference type="OrthoDB" id="9773856at2"/>
<dbReference type="GO" id="GO:0006310">
    <property type="term" value="P:DNA recombination"/>
    <property type="evidence" value="ECO:0007669"/>
    <property type="project" value="UniProtKB-KW"/>
</dbReference>
<dbReference type="PANTHER" id="PTHR30337:SF0">
    <property type="entry name" value="NUCLEASE SBCCD SUBUNIT D"/>
    <property type="match status" value="1"/>
</dbReference>
<dbReference type="eggNOG" id="COG0420">
    <property type="taxonomic scope" value="Bacteria"/>
</dbReference>
<dbReference type="GO" id="GO:0004519">
    <property type="term" value="F:endonuclease activity"/>
    <property type="evidence" value="ECO:0007669"/>
    <property type="project" value="UniProtKB-KW"/>
</dbReference>
<keyword evidence="2 4" id="KW-0378">Hydrolase</keyword>
<dbReference type="InterPro" id="IPR029052">
    <property type="entry name" value="Metallo-depent_PP-like"/>
</dbReference>
<evidence type="ECO:0000256" key="1">
    <source>
        <dbReference type="ARBA" id="ARBA00022722"/>
    </source>
</evidence>
<organism evidence="6 7">
    <name type="scientific">Solitalea canadensis (strain ATCC 29591 / DSM 3403 / JCM 21819 / LMG 8368 / NBRC 15130 / NCIMB 12057 / USAM 9D)</name>
    <name type="common">Flexibacter canadensis</name>
    <dbReference type="NCBI Taxonomy" id="929556"/>
    <lineage>
        <taxon>Bacteria</taxon>
        <taxon>Pseudomonadati</taxon>
        <taxon>Bacteroidota</taxon>
        <taxon>Sphingobacteriia</taxon>
        <taxon>Sphingobacteriales</taxon>
        <taxon>Sphingobacteriaceae</taxon>
        <taxon>Solitalea</taxon>
    </lineage>
</organism>
<evidence type="ECO:0000259" key="5">
    <source>
        <dbReference type="Pfam" id="PF00149"/>
    </source>
</evidence>
<dbReference type="EMBL" id="CP003349">
    <property type="protein sequence ID" value="AFD06224.1"/>
    <property type="molecule type" value="Genomic_DNA"/>
</dbReference>
<feature type="domain" description="Calcineurin-like phosphoesterase" evidence="5">
    <location>
        <begin position="1"/>
        <end position="112"/>
    </location>
</feature>
<dbReference type="InterPro" id="IPR004593">
    <property type="entry name" value="SbcD"/>
</dbReference>
<dbReference type="InterPro" id="IPR041796">
    <property type="entry name" value="Mre11_N"/>
</dbReference>
<dbReference type="STRING" id="929556.Solca_1118"/>
<keyword evidence="3 4" id="KW-0269">Exonuclease</keyword>
<dbReference type="InterPro" id="IPR004843">
    <property type="entry name" value="Calcineurin-like_PHP"/>
</dbReference>
<comment type="subunit">
    <text evidence="4">Heterodimer of SbcC and SbcD.</text>
</comment>
<keyword evidence="1 4" id="KW-0540">Nuclease</keyword>
<dbReference type="HOGENOM" id="CLU_038045_3_0_10"/>
<dbReference type="AlphaFoldDB" id="H8KQ56"/>
<name>H8KQ56_SOLCM</name>
<dbReference type="GO" id="GO:0008408">
    <property type="term" value="F:3'-5' exonuclease activity"/>
    <property type="evidence" value="ECO:0007669"/>
    <property type="project" value="InterPro"/>
</dbReference>
<dbReference type="Gene3D" id="3.60.21.10">
    <property type="match status" value="1"/>
</dbReference>
<evidence type="ECO:0000256" key="3">
    <source>
        <dbReference type="ARBA" id="ARBA00022839"/>
    </source>
</evidence>
<evidence type="ECO:0000313" key="7">
    <source>
        <dbReference type="Proteomes" id="UP000007590"/>
    </source>
</evidence>
<keyword evidence="7" id="KW-1185">Reference proteome</keyword>
<accession>H8KQ56</accession>
<keyword evidence="4" id="KW-0233">DNA recombination</keyword>
<dbReference type="CDD" id="cd00840">
    <property type="entry name" value="MPP_Mre11_N"/>
    <property type="match status" value="1"/>
</dbReference>
<protein>
    <recommendedName>
        <fullName evidence="4">Nuclease SbcCD subunit D</fullName>
    </recommendedName>
</protein>
<sequence length="406" mass="46209">MKILHTADWHLGKRLDFVARHPEQVEVMDEICEIAKNEQVDVVIVAGDLFDTINPPVESIELLYKTLKRLSNNGKTLVIAIAGNHDSPDRINTPDPLARECGIVFVGYPNAVIHPFKLETGLELIRSEAGFAEFKLPGHTAPLRMLLTPYANEIRLRKYLGNDNPEETLRQLLQEHWQQLASKYMDNEGVNFLAAHLYIAKKGEELPEEPDDEKSILAVGNAQVIYSENLPTELQYVALGHLHRRHTIDKRPYPIVYCSSPLAYSFNESNQQKFVVLIDAEAGKEVKRTNIPLQKGKRLLRSKFDSIDNAVEWLLNNQDALVEVTIVSDTYLTAEERRRLNKTHEGIINIIPEIKFKNTSGGSSSRQIDLNMKPEDLFVEYFKSENKDQAPSPELMALFREIMTDN</sequence>
<evidence type="ECO:0000256" key="4">
    <source>
        <dbReference type="RuleBase" id="RU363069"/>
    </source>
</evidence>
<reference evidence="6" key="1">
    <citation type="submission" date="2012-02" db="EMBL/GenBank/DDBJ databases">
        <title>The complete genome of Solitalea canadensis DSM 3403.</title>
        <authorList>
            <consortium name="US DOE Joint Genome Institute (JGI-PGF)"/>
            <person name="Lucas S."/>
            <person name="Copeland A."/>
            <person name="Lapidus A."/>
            <person name="Glavina del Rio T."/>
            <person name="Dalin E."/>
            <person name="Tice H."/>
            <person name="Bruce D."/>
            <person name="Goodwin L."/>
            <person name="Pitluck S."/>
            <person name="Peters L."/>
            <person name="Ovchinnikova G."/>
            <person name="Lu M."/>
            <person name="Kyrpides N."/>
            <person name="Mavromatis K."/>
            <person name="Ivanova N."/>
            <person name="Brettin T."/>
            <person name="Detter J.C."/>
            <person name="Han C."/>
            <person name="Larimer F."/>
            <person name="Land M."/>
            <person name="Hauser L."/>
            <person name="Markowitz V."/>
            <person name="Cheng J.-F."/>
            <person name="Hugenholtz P."/>
            <person name="Woyke T."/>
            <person name="Wu D."/>
            <person name="Spring S."/>
            <person name="Schroeder M."/>
            <person name="Kopitz M."/>
            <person name="Brambilla E."/>
            <person name="Klenk H.-P."/>
            <person name="Eisen J.A."/>
        </authorList>
    </citation>
    <scope>NUCLEOTIDE SEQUENCE</scope>
    <source>
        <strain evidence="6">DSM 3403</strain>
    </source>
</reference>
<keyword evidence="4" id="KW-0235">DNA replication</keyword>
<dbReference type="Pfam" id="PF00149">
    <property type="entry name" value="Metallophos"/>
    <property type="match status" value="1"/>
</dbReference>
<gene>
    <name evidence="4" type="primary">sbcD</name>
    <name evidence="6" type="ordered locus">Solca_1118</name>
</gene>
<dbReference type="RefSeq" id="WP_014679451.1">
    <property type="nucleotide sequence ID" value="NC_017770.1"/>
</dbReference>
<comment type="similarity">
    <text evidence="4">Belongs to the SbcD family.</text>
</comment>
<dbReference type="GO" id="GO:0006260">
    <property type="term" value="P:DNA replication"/>
    <property type="evidence" value="ECO:0007669"/>
    <property type="project" value="UniProtKB-KW"/>
</dbReference>
<dbReference type="SUPFAM" id="SSF56300">
    <property type="entry name" value="Metallo-dependent phosphatases"/>
    <property type="match status" value="1"/>
</dbReference>
<comment type="function">
    <text evidence="4">SbcCD cleaves DNA hairpin structures. These structures can inhibit DNA replication and are intermediates in certain DNA recombination reactions. The complex acts as a 3'-&gt;5' double strand exonuclease that can open hairpins. It also has a 5' single-strand endonuclease activity.</text>
</comment>
<proteinExistence type="inferred from homology"/>
<dbReference type="NCBIfam" id="TIGR00619">
    <property type="entry name" value="sbcd"/>
    <property type="match status" value="1"/>
</dbReference>
<evidence type="ECO:0000256" key="2">
    <source>
        <dbReference type="ARBA" id="ARBA00022801"/>
    </source>
</evidence>
<dbReference type="Proteomes" id="UP000007590">
    <property type="component" value="Chromosome"/>
</dbReference>
<dbReference type="KEGG" id="scn:Solca_1118"/>
<evidence type="ECO:0000313" key="6">
    <source>
        <dbReference type="EMBL" id="AFD06224.1"/>
    </source>
</evidence>